<keyword evidence="2 5" id="KW-0812">Transmembrane</keyword>
<accession>A0A2R8C1D3</accession>
<evidence type="ECO:0000256" key="4">
    <source>
        <dbReference type="ARBA" id="ARBA00023136"/>
    </source>
</evidence>
<feature type="transmembrane region" description="Helical" evidence="5">
    <location>
        <begin position="74"/>
        <end position="93"/>
    </location>
</feature>
<feature type="transmembrane region" description="Helical" evidence="5">
    <location>
        <begin position="339"/>
        <end position="357"/>
    </location>
</feature>
<dbReference type="GO" id="GO:0008273">
    <property type="term" value="F:calcium, potassium:sodium antiporter activity"/>
    <property type="evidence" value="ECO:0007669"/>
    <property type="project" value="TreeGrafter"/>
</dbReference>
<feature type="transmembrane region" description="Helical" evidence="5">
    <location>
        <begin position="309"/>
        <end position="332"/>
    </location>
</feature>
<feature type="transmembrane region" description="Helical" evidence="5">
    <location>
        <begin position="175"/>
        <end position="192"/>
    </location>
</feature>
<evidence type="ECO:0000256" key="5">
    <source>
        <dbReference type="SAM" id="Phobius"/>
    </source>
</evidence>
<proteinExistence type="predicted"/>
<reference evidence="7 8" key="1">
    <citation type="submission" date="2018-03" db="EMBL/GenBank/DDBJ databases">
        <authorList>
            <person name="Keele B.F."/>
        </authorList>
    </citation>
    <scope>NUCLEOTIDE SEQUENCE [LARGE SCALE GENOMIC DNA]</scope>
    <source>
        <strain evidence="7 8">CECT 8504</strain>
    </source>
</reference>
<evidence type="ECO:0000313" key="7">
    <source>
        <dbReference type="EMBL" id="SPJ26224.1"/>
    </source>
</evidence>
<evidence type="ECO:0000256" key="3">
    <source>
        <dbReference type="ARBA" id="ARBA00022989"/>
    </source>
</evidence>
<feature type="domain" description="Sodium/calcium exchanger membrane region" evidence="6">
    <location>
        <begin position="213"/>
        <end position="353"/>
    </location>
</feature>
<evidence type="ECO:0000313" key="8">
    <source>
        <dbReference type="Proteomes" id="UP000244912"/>
    </source>
</evidence>
<gene>
    <name evidence="7" type="primary">yrbG_2</name>
    <name evidence="7" type="ORF">PAA8504_04081</name>
</gene>
<sequence>MQHLQTFLNAARLYAMSSAFRAPLARWSVTRDVGISGNHTTGAQVPILLYLTLAAGLILLVAGGEGLVRGAVALAGRLGVSPLLIGLTVVGFGTSTPELVTSLQAAFADAPGIAVGNVVGSNIANILLILGVSAILAPVIVSRRAFQRDGGAMIAATVVVTGIVMTGALGRVGGAILLAGLVAYIWTAYRLDRAAPSPESAEIAAGDMALWKAALYALGGIALTVLGARFLVMSATELAGRLGVSDAVIGLTVVAVGTSLPELVTSVMAAIRKQGDIAFGNVLGSNIYNIAGILGITALVHPLEVPSEIAAFDIWVMCGATALLAVVATTAWRISRAEGGFLLLLYAAYIGWLAYGAL</sequence>
<feature type="transmembrane region" description="Helical" evidence="5">
    <location>
        <begin position="213"/>
        <end position="235"/>
    </location>
</feature>
<dbReference type="InterPro" id="IPR044880">
    <property type="entry name" value="NCX_ion-bd_dom_sf"/>
</dbReference>
<comment type="subcellular location">
    <subcellularLocation>
        <location evidence="1">Membrane</location>
        <topology evidence="1">Multi-pass membrane protein</topology>
    </subcellularLocation>
</comment>
<dbReference type="InterPro" id="IPR004481">
    <property type="entry name" value="K/Na/Ca-exchanger"/>
</dbReference>
<organism evidence="7 8">
    <name type="scientific">Palleronia abyssalis</name>
    <dbReference type="NCBI Taxonomy" id="1501240"/>
    <lineage>
        <taxon>Bacteria</taxon>
        <taxon>Pseudomonadati</taxon>
        <taxon>Pseudomonadota</taxon>
        <taxon>Alphaproteobacteria</taxon>
        <taxon>Rhodobacterales</taxon>
        <taxon>Roseobacteraceae</taxon>
        <taxon>Palleronia</taxon>
    </lineage>
</organism>
<dbReference type="Gene3D" id="1.20.1420.30">
    <property type="entry name" value="NCX, central ion-binding region"/>
    <property type="match status" value="1"/>
</dbReference>
<dbReference type="AlphaFoldDB" id="A0A2R8C1D3"/>
<evidence type="ECO:0000259" key="6">
    <source>
        <dbReference type="Pfam" id="PF01699"/>
    </source>
</evidence>
<keyword evidence="3 5" id="KW-1133">Transmembrane helix</keyword>
<feature type="transmembrane region" description="Helical" evidence="5">
    <location>
        <begin position="43"/>
        <end position="62"/>
    </location>
</feature>
<keyword evidence="8" id="KW-1185">Reference proteome</keyword>
<dbReference type="GO" id="GO:0005262">
    <property type="term" value="F:calcium channel activity"/>
    <property type="evidence" value="ECO:0007669"/>
    <property type="project" value="TreeGrafter"/>
</dbReference>
<dbReference type="Proteomes" id="UP000244912">
    <property type="component" value="Unassembled WGS sequence"/>
</dbReference>
<dbReference type="Pfam" id="PF01699">
    <property type="entry name" value="Na_Ca_ex"/>
    <property type="match status" value="2"/>
</dbReference>
<feature type="transmembrane region" description="Helical" evidence="5">
    <location>
        <begin position="152"/>
        <end position="169"/>
    </location>
</feature>
<dbReference type="PANTHER" id="PTHR10846">
    <property type="entry name" value="SODIUM/POTASSIUM/CALCIUM EXCHANGER"/>
    <property type="match status" value="1"/>
</dbReference>
<dbReference type="PANTHER" id="PTHR10846:SF8">
    <property type="entry name" value="INNER MEMBRANE PROTEIN YRBG"/>
    <property type="match status" value="1"/>
</dbReference>
<feature type="transmembrane region" description="Helical" evidence="5">
    <location>
        <begin position="283"/>
        <end position="303"/>
    </location>
</feature>
<dbReference type="GO" id="GO:0005886">
    <property type="term" value="C:plasma membrane"/>
    <property type="evidence" value="ECO:0007669"/>
    <property type="project" value="TreeGrafter"/>
</dbReference>
<dbReference type="InterPro" id="IPR004837">
    <property type="entry name" value="NaCa_Exmemb"/>
</dbReference>
<evidence type="ECO:0000256" key="1">
    <source>
        <dbReference type="ARBA" id="ARBA00004141"/>
    </source>
</evidence>
<feature type="transmembrane region" description="Helical" evidence="5">
    <location>
        <begin position="113"/>
        <end position="140"/>
    </location>
</feature>
<name>A0A2R8C1D3_9RHOB</name>
<dbReference type="GO" id="GO:0006874">
    <property type="term" value="P:intracellular calcium ion homeostasis"/>
    <property type="evidence" value="ECO:0007669"/>
    <property type="project" value="TreeGrafter"/>
</dbReference>
<feature type="domain" description="Sodium/calcium exchanger membrane region" evidence="6">
    <location>
        <begin position="49"/>
        <end position="189"/>
    </location>
</feature>
<feature type="transmembrane region" description="Helical" evidence="5">
    <location>
        <begin position="247"/>
        <end position="271"/>
    </location>
</feature>
<protein>
    <submittedName>
        <fullName evidence="7">Inner membrane protein YrbG</fullName>
    </submittedName>
</protein>
<evidence type="ECO:0000256" key="2">
    <source>
        <dbReference type="ARBA" id="ARBA00022692"/>
    </source>
</evidence>
<keyword evidence="4 5" id="KW-0472">Membrane</keyword>
<dbReference type="EMBL" id="ONZF01000016">
    <property type="protein sequence ID" value="SPJ26224.1"/>
    <property type="molecule type" value="Genomic_DNA"/>
</dbReference>
<dbReference type="NCBIfam" id="TIGR00367">
    <property type="entry name" value="calcium/sodium antiporter"/>
    <property type="match status" value="1"/>
</dbReference>